<evidence type="ECO:0000313" key="2">
    <source>
        <dbReference type="Proteomes" id="UP001597519"/>
    </source>
</evidence>
<name>A0ABW5WR92_9STAP</name>
<proteinExistence type="predicted"/>
<accession>A0ABW5WR92</accession>
<protein>
    <submittedName>
        <fullName evidence="1">SLOG family protein</fullName>
    </submittedName>
</protein>
<dbReference type="PANTHER" id="PTHR38440:SF1">
    <property type="entry name" value="UPF0398 PROTEIN SPR0331"/>
    <property type="match status" value="1"/>
</dbReference>
<comment type="caution">
    <text evidence="1">The sequence shown here is derived from an EMBL/GenBank/DDBJ whole genome shotgun (WGS) entry which is preliminary data.</text>
</comment>
<dbReference type="Gene3D" id="3.40.50.450">
    <property type="match status" value="1"/>
</dbReference>
<dbReference type="PANTHER" id="PTHR38440">
    <property type="entry name" value="UPF0398 PROTEIN YPSA"/>
    <property type="match status" value="1"/>
</dbReference>
<dbReference type="SUPFAM" id="SSF102405">
    <property type="entry name" value="MCP/YpsA-like"/>
    <property type="match status" value="1"/>
</dbReference>
<keyword evidence="2" id="KW-1185">Reference proteome</keyword>
<reference evidence="2" key="1">
    <citation type="journal article" date="2019" name="Int. J. Syst. Evol. Microbiol.">
        <title>The Global Catalogue of Microorganisms (GCM) 10K type strain sequencing project: providing services to taxonomists for standard genome sequencing and annotation.</title>
        <authorList>
            <consortium name="The Broad Institute Genomics Platform"/>
            <consortium name="The Broad Institute Genome Sequencing Center for Infectious Disease"/>
            <person name="Wu L."/>
            <person name="Ma J."/>
        </authorList>
    </citation>
    <scope>NUCLEOTIDE SEQUENCE [LARGE SCALE GENOMIC DNA]</scope>
    <source>
        <strain evidence="2">KCTC 33575</strain>
    </source>
</reference>
<dbReference type="Proteomes" id="UP001597519">
    <property type="component" value="Unassembled WGS sequence"/>
</dbReference>
<dbReference type="InterPro" id="IPR010697">
    <property type="entry name" value="YspA"/>
</dbReference>
<dbReference type="EMBL" id="JBHUOQ010000001">
    <property type="protein sequence ID" value="MFD2829325.1"/>
    <property type="molecule type" value="Genomic_DNA"/>
</dbReference>
<organism evidence="1 2">
    <name type="scientific">Corticicoccus populi</name>
    <dbReference type="NCBI Taxonomy" id="1812821"/>
    <lineage>
        <taxon>Bacteria</taxon>
        <taxon>Bacillati</taxon>
        <taxon>Bacillota</taxon>
        <taxon>Bacilli</taxon>
        <taxon>Bacillales</taxon>
        <taxon>Staphylococcaceae</taxon>
        <taxon>Corticicoccus</taxon>
    </lineage>
</organism>
<dbReference type="Pfam" id="PF06908">
    <property type="entry name" value="YpsA"/>
    <property type="match status" value="1"/>
</dbReference>
<sequence>MRTLIAGYRPYELGIFKSSQKEVTVLKSLFRHKALEYIESGTEWFIIQGYSGIELYAGEMILELKNEGYEVGLAVLMPFYEFNSKYKEEDAEMLQKIISGCDFHDYIFKKPYENPAMFKQINRFLVTNTDQGLIVYDDAADSKVRFLYEQILEFSGNHPYNIERIEFDEINTFAELSYDS</sequence>
<dbReference type="RefSeq" id="WP_377771228.1">
    <property type="nucleotide sequence ID" value="NZ_JBHUOQ010000001.1"/>
</dbReference>
<evidence type="ECO:0000313" key="1">
    <source>
        <dbReference type="EMBL" id="MFD2829325.1"/>
    </source>
</evidence>
<dbReference type="NCBIfam" id="NF010181">
    <property type="entry name" value="PRK13660.1"/>
    <property type="match status" value="1"/>
</dbReference>
<gene>
    <name evidence="1" type="ORF">ACFSX4_02530</name>
</gene>